<dbReference type="RefSeq" id="WP_007711963.1">
    <property type="nucleotide sequence ID" value="NZ_BAABXR010000001.1"/>
</dbReference>
<evidence type="ECO:0000313" key="2">
    <source>
        <dbReference type="EMBL" id="RGX32808.1"/>
    </source>
</evidence>
<reference evidence="2 3" key="1">
    <citation type="submission" date="2018-08" db="EMBL/GenBank/DDBJ databases">
        <title>A genome reference for cultivated species of the human gut microbiota.</title>
        <authorList>
            <person name="Zou Y."/>
            <person name="Xue W."/>
            <person name="Luo G."/>
        </authorList>
    </citation>
    <scope>NUCLEOTIDE SEQUENCE [LARGE SCALE GENOMIC DNA]</scope>
    <source>
        <strain evidence="2 3">AF04-15</strain>
    </source>
</reference>
<keyword evidence="1" id="KW-0812">Transmembrane</keyword>
<evidence type="ECO:0000313" key="3">
    <source>
        <dbReference type="Proteomes" id="UP000283880"/>
    </source>
</evidence>
<name>A0A413FKH7_9FIRM</name>
<comment type="caution">
    <text evidence="2">The sequence shown here is derived from an EMBL/GenBank/DDBJ whole genome shotgun (WGS) entry which is preliminary data.</text>
</comment>
<sequence>MNFYKNHFGMIISSVVAICISLIMATSAIFVDKLTFTVPLLVKNWGTAFLVITLTGMIFPLTDWSFALGRKLGLRPETLPHVLLENFVATLFFNTTATIVLTAVNVFNNPEIEGAVAAGFLPSTSAVFVQGVIHDWPIMFVISYIFAFFVTKAAIKIARSAVGELKSPHSPQNAQA</sequence>
<evidence type="ECO:0000256" key="1">
    <source>
        <dbReference type="SAM" id="Phobius"/>
    </source>
</evidence>
<keyword evidence="1" id="KW-0472">Membrane</keyword>
<feature type="transmembrane region" description="Helical" evidence="1">
    <location>
        <begin position="45"/>
        <end position="66"/>
    </location>
</feature>
<gene>
    <name evidence="2" type="ORF">DWV29_00905</name>
</gene>
<organism evidence="2 3">
    <name type="scientific">Enterocloster asparagiformis</name>
    <dbReference type="NCBI Taxonomy" id="333367"/>
    <lineage>
        <taxon>Bacteria</taxon>
        <taxon>Bacillati</taxon>
        <taxon>Bacillota</taxon>
        <taxon>Clostridia</taxon>
        <taxon>Lachnospirales</taxon>
        <taxon>Lachnospiraceae</taxon>
        <taxon>Enterocloster</taxon>
    </lineage>
</organism>
<dbReference type="Proteomes" id="UP000283880">
    <property type="component" value="Unassembled WGS sequence"/>
</dbReference>
<accession>A0A413FKH7</accession>
<keyword evidence="1" id="KW-1133">Transmembrane helix</keyword>
<dbReference type="AlphaFoldDB" id="A0A413FKH7"/>
<dbReference type="EMBL" id="QSBM01000001">
    <property type="protein sequence ID" value="RGX32808.1"/>
    <property type="molecule type" value="Genomic_DNA"/>
</dbReference>
<feature type="transmembrane region" description="Helical" evidence="1">
    <location>
        <begin position="127"/>
        <end position="150"/>
    </location>
</feature>
<feature type="transmembrane region" description="Helical" evidence="1">
    <location>
        <begin position="7"/>
        <end position="30"/>
    </location>
</feature>
<proteinExistence type="predicted"/>
<dbReference type="OrthoDB" id="2059806at2"/>
<feature type="transmembrane region" description="Helical" evidence="1">
    <location>
        <begin position="87"/>
        <end position="107"/>
    </location>
</feature>
<protein>
    <recommendedName>
        <fullName evidence="4">DUF2798 domain-containing protein</fullName>
    </recommendedName>
</protein>
<evidence type="ECO:0008006" key="4">
    <source>
        <dbReference type="Google" id="ProtNLM"/>
    </source>
</evidence>